<gene>
    <name evidence="3" type="ORF">DdX_15561</name>
</gene>
<dbReference type="EMBL" id="JAKKPZ010000101">
    <property type="protein sequence ID" value="KAI1702294.1"/>
    <property type="molecule type" value="Genomic_DNA"/>
</dbReference>
<organism evidence="3 4">
    <name type="scientific">Ditylenchus destructor</name>
    <dbReference type="NCBI Taxonomy" id="166010"/>
    <lineage>
        <taxon>Eukaryota</taxon>
        <taxon>Metazoa</taxon>
        <taxon>Ecdysozoa</taxon>
        <taxon>Nematoda</taxon>
        <taxon>Chromadorea</taxon>
        <taxon>Rhabditida</taxon>
        <taxon>Tylenchina</taxon>
        <taxon>Tylenchomorpha</taxon>
        <taxon>Sphaerularioidea</taxon>
        <taxon>Anguinidae</taxon>
        <taxon>Anguininae</taxon>
        <taxon>Ditylenchus</taxon>
    </lineage>
</organism>
<accession>A0AAD4MS00</accession>
<reference evidence="3" key="1">
    <citation type="submission" date="2022-01" db="EMBL/GenBank/DDBJ databases">
        <title>Genome Sequence Resource for Two Populations of Ditylenchus destructor, the Migratory Endoparasitic Phytonematode.</title>
        <authorList>
            <person name="Zhang H."/>
            <person name="Lin R."/>
            <person name="Xie B."/>
        </authorList>
    </citation>
    <scope>NUCLEOTIDE SEQUENCE</scope>
    <source>
        <strain evidence="3">BazhouSP</strain>
    </source>
</reference>
<comment type="caution">
    <text evidence="3">The sequence shown here is derived from an EMBL/GenBank/DDBJ whole genome shotgun (WGS) entry which is preliminary data.</text>
</comment>
<proteinExistence type="predicted"/>
<evidence type="ECO:0000313" key="4">
    <source>
        <dbReference type="Proteomes" id="UP001201812"/>
    </source>
</evidence>
<protein>
    <submittedName>
        <fullName evidence="3">Uncharacterized protein</fullName>
    </submittedName>
</protein>
<evidence type="ECO:0000256" key="2">
    <source>
        <dbReference type="SAM" id="SignalP"/>
    </source>
</evidence>
<feature type="compositionally biased region" description="Basic and acidic residues" evidence="1">
    <location>
        <begin position="55"/>
        <end position="67"/>
    </location>
</feature>
<name>A0AAD4MS00_9BILA</name>
<feature type="region of interest" description="Disordered" evidence="1">
    <location>
        <begin position="47"/>
        <end position="74"/>
    </location>
</feature>
<sequence length="197" mass="20504">MGRPLIAAGSVAFSSFLCFALFAFSAGDSREVIGDSLASDRAVGHTYSTKSKPSFAHDSRIPSEEPTYHSSRHSAPIHASSSLYGSSPPVYVSSNGPVYVSGPGPIYTSNAGSDLYSSRSYVPYGEGEYGVGRYYGRATPEYGSYGTPPYGYGSKYGRTSSESGYGPFGVGLFGLGHAANTYGPGAALSGFLFGGKK</sequence>
<evidence type="ECO:0000313" key="3">
    <source>
        <dbReference type="EMBL" id="KAI1702294.1"/>
    </source>
</evidence>
<keyword evidence="4" id="KW-1185">Reference proteome</keyword>
<feature type="chain" id="PRO_5042125562" evidence="2">
    <location>
        <begin position="28"/>
        <end position="197"/>
    </location>
</feature>
<dbReference type="AlphaFoldDB" id="A0AAD4MS00"/>
<feature type="signal peptide" evidence="2">
    <location>
        <begin position="1"/>
        <end position="27"/>
    </location>
</feature>
<dbReference type="Proteomes" id="UP001201812">
    <property type="component" value="Unassembled WGS sequence"/>
</dbReference>
<keyword evidence="2" id="KW-0732">Signal</keyword>
<evidence type="ECO:0000256" key="1">
    <source>
        <dbReference type="SAM" id="MobiDB-lite"/>
    </source>
</evidence>